<sequence>MVKASWMAFRDFQATCVARLGFGILNVTGLLSLAFLVLKQSEPLLILKSACWDFFVEVSFFHFLQLKRMMNDSTIISRDLQTMPFDLSSKSDRARKHSIQGRT</sequence>
<dbReference type="AlphaFoldDB" id="A0AAP0BKP9"/>
<accession>A0AAP0BKP9</accession>
<protein>
    <submittedName>
        <fullName evidence="2">Uncharacterized protein</fullName>
    </submittedName>
</protein>
<dbReference type="Proteomes" id="UP001418222">
    <property type="component" value="Unassembled WGS sequence"/>
</dbReference>
<keyword evidence="1" id="KW-0472">Membrane</keyword>
<evidence type="ECO:0000313" key="3">
    <source>
        <dbReference type="Proteomes" id="UP001418222"/>
    </source>
</evidence>
<keyword evidence="1" id="KW-0812">Transmembrane</keyword>
<organism evidence="2 3">
    <name type="scientific">Platanthera zijinensis</name>
    <dbReference type="NCBI Taxonomy" id="2320716"/>
    <lineage>
        <taxon>Eukaryota</taxon>
        <taxon>Viridiplantae</taxon>
        <taxon>Streptophyta</taxon>
        <taxon>Embryophyta</taxon>
        <taxon>Tracheophyta</taxon>
        <taxon>Spermatophyta</taxon>
        <taxon>Magnoliopsida</taxon>
        <taxon>Liliopsida</taxon>
        <taxon>Asparagales</taxon>
        <taxon>Orchidaceae</taxon>
        <taxon>Orchidoideae</taxon>
        <taxon>Orchideae</taxon>
        <taxon>Orchidinae</taxon>
        <taxon>Platanthera</taxon>
    </lineage>
</organism>
<reference evidence="2 3" key="1">
    <citation type="journal article" date="2022" name="Nat. Plants">
        <title>Genomes of leafy and leafless Platanthera orchids illuminate the evolution of mycoheterotrophy.</title>
        <authorList>
            <person name="Li M.H."/>
            <person name="Liu K.W."/>
            <person name="Li Z."/>
            <person name="Lu H.C."/>
            <person name="Ye Q.L."/>
            <person name="Zhang D."/>
            <person name="Wang J.Y."/>
            <person name="Li Y.F."/>
            <person name="Zhong Z.M."/>
            <person name="Liu X."/>
            <person name="Yu X."/>
            <person name="Liu D.K."/>
            <person name="Tu X.D."/>
            <person name="Liu B."/>
            <person name="Hao Y."/>
            <person name="Liao X.Y."/>
            <person name="Jiang Y.T."/>
            <person name="Sun W.H."/>
            <person name="Chen J."/>
            <person name="Chen Y.Q."/>
            <person name="Ai Y."/>
            <person name="Zhai J.W."/>
            <person name="Wu S.S."/>
            <person name="Zhou Z."/>
            <person name="Hsiao Y.Y."/>
            <person name="Wu W.L."/>
            <person name="Chen Y.Y."/>
            <person name="Lin Y.F."/>
            <person name="Hsu J.L."/>
            <person name="Li C.Y."/>
            <person name="Wang Z.W."/>
            <person name="Zhao X."/>
            <person name="Zhong W.Y."/>
            <person name="Ma X.K."/>
            <person name="Ma L."/>
            <person name="Huang J."/>
            <person name="Chen G.Z."/>
            <person name="Huang M.Z."/>
            <person name="Huang L."/>
            <person name="Peng D.H."/>
            <person name="Luo Y.B."/>
            <person name="Zou S.Q."/>
            <person name="Chen S.P."/>
            <person name="Lan S."/>
            <person name="Tsai W.C."/>
            <person name="Van de Peer Y."/>
            <person name="Liu Z.J."/>
        </authorList>
    </citation>
    <scope>NUCLEOTIDE SEQUENCE [LARGE SCALE GENOMIC DNA]</scope>
    <source>
        <strain evidence="2">Lor287</strain>
    </source>
</reference>
<evidence type="ECO:0000313" key="2">
    <source>
        <dbReference type="EMBL" id="KAK8942950.1"/>
    </source>
</evidence>
<name>A0AAP0BKP9_9ASPA</name>
<keyword evidence="1" id="KW-1133">Transmembrane helix</keyword>
<keyword evidence="3" id="KW-1185">Reference proteome</keyword>
<feature type="transmembrane region" description="Helical" evidence="1">
    <location>
        <begin position="20"/>
        <end position="38"/>
    </location>
</feature>
<comment type="caution">
    <text evidence="2">The sequence shown here is derived from an EMBL/GenBank/DDBJ whole genome shotgun (WGS) entry which is preliminary data.</text>
</comment>
<evidence type="ECO:0000256" key="1">
    <source>
        <dbReference type="SAM" id="Phobius"/>
    </source>
</evidence>
<gene>
    <name evidence="2" type="ORF">KSP39_PZI009473</name>
</gene>
<proteinExistence type="predicted"/>
<dbReference type="EMBL" id="JBBWWQ010000007">
    <property type="protein sequence ID" value="KAK8942950.1"/>
    <property type="molecule type" value="Genomic_DNA"/>
</dbReference>